<dbReference type="Proteomes" id="UP000620124">
    <property type="component" value="Unassembled WGS sequence"/>
</dbReference>
<sequence>MAVQSKLAPPSARTRTKATSTATPAAAKARAPNADHDNKENHYPAAPRQQLASKEIYDYDGQDESEQSDPDMDYFPGHNNEDQVDDYNDFAEGDTTNQHAYDNSDAEDNDEEEHSRGRNRRLSEKEAQRRAEKAEAEARKAAKADKAAQKQRQRTMEPEPLEDTVFTSRDVQLPAKAAKKLQQRDSRVPVTQARPTFIERTPNTQRGRTHEPVQDLHQIIARQEGNVRAGPSNQGGRGLASQSISDWRNSAVVQPMEIDSEPPHPRSINGHVFPARVHVDLHYVRDGGHSRRRPNNDHSRSRSRSRSPTTGDKRARSPDDNDVRVAQVQKTNDHQGRSRQKDYDDITQEMIASAVTWFRCLAATEEPFPEHLKEANLVKLAWSKAEEELKISMPLTPDIAKLISRRGPQMRGELKTKVRALTELVFGFESGQNKRNVRKKRQLVEDLKEGLGYCYKEFSPDVAQRKGLYKAKIIQKAVNQMWFNNRRDEGATHPELFGPAFPKPAFALVLTAIECCIDEWATCVKTDIPFTSADYRSIHQEHLKCLDEFENHSAPHDILGNILTRTHNIGRFHSGAQPLAPKASPSVLSKAALDAAVREYEEDDKTESDGENGDQLQD</sequence>
<feature type="compositionally biased region" description="Acidic residues" evidence="1">
    <location>
        <begin position="600"/>
        <end position="618"/>
    </location>
</feature>
<protein>
    <recommendedName>
        <fullName evidence="2">DUF6532 domain-containing protein</fullName>
    </recommendedName>
</protein>
<evidence type="ECO:0000313" key="4">
    <source>
        <dbReference type="Proteomes" id="UP000620124"/>
    </source>
</evidence>
<feature type="compositionally biased region" description="Basic and acidic residues" evidence="1">
    <location>
        <begin position="311"/>
        <end position="323"/>
    </location>
</feature>
<feature type="region of interest" description="Disordered" evidence="1">
    <location>
        <begin position="598"/>
        <end position="618"/>
    </location>
</feature>
<feature type="compositionally biased region" description="Basic and acidic residues" evidence="1">
    <location>
        <begin position="33"/>
        <end position="42"/>
    </location>
</feature>
<feature type="compositionally biased region" description="Basic and acidic residues" evidence="1">
    <location>
        <begin position="331"/>
        <end position="344"/>
    </location>
</feature>
<dbReference type="Pfam" id="PF20149">
    <property type="entry name" value="DUF6532"/>
    <property type="match status" value="1"/>
</dbReference>
<dbReference type="InterPro" id="IPR045341">
    <property type="entry name" value="DUF6532"/>
</dbReference>
<evidence type="ECO:0000259" key="2">
    <source>
        <dbReference type="Pfam" id="PF20149"/>
    </source>
</evidence>
<feature type="region of interest" description="Disordered" evidence="1">
    <location>
        <begin position="283"/>
        <end position="344"/>
    </location>
</feature>
<dbReference type="AlphaFoldDB" id="A0A8H6YWI7"/>
<comment type="caution">
    <text evidence="3">The sequence shown here is derived from an EMBL/GenBank/DDBJ whole genome shotgun (WGS) entry which is preliminary data.</text>
</comment>
<keyword evidence="4" id="KW-1185">Reference proteome</keyword>
<dbReference type="EMBL" id="JACAZI010000003">
    <property type="protein sequence ID" value="KAF7366106.1"/>
    <property type="molecule type" value="Genomic_DNA"/>
</dbReference>
<name>A0A8H6YWI7_9AGAR</name>
<feature type="domain" description="DUF6532" evidence="2">
    <location>
        <begin position="354"/>
        <end position="549"/>
    </location>
</feature>
<dbReference type="OrthoDB" id="3257342at2759"/>
<accession>A0A8H6YWI7</accession>
<evidence type="ECO:0000256" key="1">
    <source>
        <dbReference type="SAM" id="MobiDB-lite"/>
    </source>
</evidence>
<feature type="compositionally biased region" description="Basic and acidic residues" evidence="1">
    <location>
        <begin position="113"/>
        <end position="148"/>
    </location>
</feature>
<feature type="region of interest" description="Disordered" evidence="1">
    <location>
        <begin position="1"/>
        <end position="169"/>
    </location>
</feature>
<reference evidence="3" key="1">
    <citation type="submission" date="2020-05" db="EMBL/GenBank/DDBJ databases">
        <title>Mycena genomes resolve the evolution of fungal bioluminescence.</title>
        <authorList>
            <person name="Tsai I.J."/>
        </authorList>
    </citation>
    <scope>NUCLEOTIDE SEQUENCE</scope>
    <source>
        <strain evidence="3">CCC161011</strain>
    </source>
</reference>
<evidence type="ECO:0000313" key="3">
    <source>
        <dbReference type="EMBL" id="KAF7366106.1"/>
    </source>
</evidence>
<feature type="compositionally biased region" description="Low complexity" evidence="1">
    <location>
        <begin position="10"/>
        <end position="32"/>
    </location>
</feature>
<gene>
    <name evidence="3" type="ORF">MVEN_00487400</name>
</gene>
<proteinExistence type="predicted"/>
<feature type="compositionally biased region" description="Acidic residues" evidence="1">
    <location>
        <begin position="58"/>
        <end position="72"/>
    </location>
</feature>
<feature type="compositionally biased region" description="Acidic residues" evidence="1">
    <location>
        <begin position="82"/>
        <end position="92"/>
    </location>
</feature>
<organism evidence="3 4">
    <name type="scientific">Mycena venus</name>
    <dbReference type="NCBI Taxonomy" id="2733690"/>
    <lineage>
        <taxon>Eukaryota</taxon>
        <taxon>Fungi</taxon>
        <taxon>Dikarya</taxon>
        <taxon>Basidiomycota</taxon>
        <taxon>Agaricomycotina</taxon>
        <taxon>Agaricomycetes</taxon>
        <taxon>Agaricomycetidae</taxon>
        <taxon>Agaricales</taxon>
        <taxon>Marasmiineae</taxon>
        <taxon>Mycenaceae</taxon>
        <taxon>Mycena</taxon>
    </lineage>
</organism>
<feature type="compositionally biased region" description="Basic and acidic residues" evidence="1">
    <location>
        <begin position="283"/>
        <end position="300"/>
    </location>
</feature>